<feature type="compositionally biased region" description="Basic and acidic residues" evidence="1">
    <location>
        <begin position="354"/>
        <end position="373"/>
    </location>
</feature>
<dbReference type="OrthoDB" id="1888797at2759"/>
<feature type="region of interest" description="Disordered" evidence="1">
    <location>
        <begin position="1"/>
        <end position="31"/>
    </location>
</feature>
<evidence type="ECO:0000313" key="3">
    <source>
        <dbReference type="EMBL" id="CAD6268976.1"/>
    </source>
</evidence>
<feature type="compositionally biased region" description="Gly residues" evidence="1">
    <location>
        <begin position="274"/>
        <end position="301"/>
    </location>
</feature>
<sequence>MAASNLSRDVDGHGDNSGGTSLPPPPRPDNGGRYLPLEAMLPFLDQTLVSRIMSVSPYLARDVYNCDVSCTPLILIHMNEDFSVGNFSLPLISYIMAAWVGFISYFKQNGLHHFSTETSITGAEVSISWKQQSLLSGNNVRPVPLWEREFCRNAIYIPWETFCENKRFIGLYRNVMDWDDSEAFKNFEEAKERFRAKYFGEGGPNNSNNNFHGGGSSSNWHQQGVDPGHTSSGTGRMLIGGGTMWMSSAFTGGAMKWNGGGGRGNGTGRNWNVGSGGGGGGGNGNGNGSGRNRNGGGGGGDSSSNWNCFGRGNQRKQHEGQHELRNGGGIQRNQEEGWHQMRSGGRQQQGQGRIKMEWRLVQHNRAPKDDPAA</sequence>
<feature type="compositionally biased region" description="Low complexity" evidence="1">
    <location>
        <begin position="344"/>
        <end position="353"/>
    </location>
</feature>
<reference evidence="3" key="1">
    <citation type="submission" date="2020-10" db="EMBL/GenBank/DDBJ databases">
        <authorList>
            <person name="Han B."/>
            <person name="Lu T."/>
            <person name="Zhao Q."/>
            <person name="Huang X."/>
            <person name="Zhao Y."/>
        </authorList>
    </citation>
    <scope>NUCLEOTIDE SEQUENCE</scope>
</reference>
<dbReference type="AlphaFoldDB" id="A0A811RF84"/>
<keyword evidence="2" id="KW-0812">Transmembrane</keyword>
<feature type="transmembrane region" description="Helical" evidence="2">
    <location>
        <begin position="87"/>
        <end position="106"/>
    </location>
</feature>
<dbReference type="Proteomes" id="UP000604825">
    <property type="component" value="Unassembled WGS sequence"/>
</dbReference>
<evidence type="ECO:0000313" key="4">
    <source>
        <dbReference type="Proteomes" id="UP000604825"/>
    </source>
</evidence>
<dbReference type="EMBL" id="CAJGYO010000014">
    <property type="protein sequence ID" value="CAD6268976.1"/>
    <property type="molecule type" value="Genomic_DNA"/>
</dbReference>
<accession>A0A811RF84</accession>
<keyword evidence="2" id="KW-0472">Membrane</keyword>
<feature type="region of interest" description="Disordered" evidence="1">
    <location>
        <begin position="201"/>
        <end position="238"/>
    </location>
</feature>
<organism evidence="3 4">
    <name type="scientific">Miscanthus lutarioriparius</name>
    <dbReference type="NCBI Taxonomy" id="422564"/>
    <lineage>
        <taxon>Eukaryota</taxon>
        <taxon>Viridiplantae</taxon>
        <taxon>Streptophyta</taxon>
        <taxon>Embryophyta</taxon>
        <taxon>Tracheophyta</taxon>
        <taxon>Spermatophyta</taxon>
        <taxon>Magnoliopsida</taxon>
        <taxon>Liliopsida</taxon>
        <taxon>Poales</taxon>
        <taxon>Poaceae</taxon>
        <taxon>PACMAD clade</taxon>
        <taxon>Panicoideae</taxon>
        <taxon>Andropogonodae</taxon>
        <taxon>Andropogoneae</taxon>
        <taxon>Saccharinae</taxon>
        <taxon>Miscanthus</taxon>
    </lineage>
</organism>
<dbReference type="PANTHER" id="PTHR34567:SF6">
    <property type="entry name" value="CATHEPSIN PROPEPTIDE INHIBITOR DOMAIN-CONTAINING PROTEIN"/>
    <property type="match status" value="1"/>
</dbReference>
<proteinExistence type="predicted"/>
<keyword evidence="4" id="KW-1185">Reference proteome</keyword>
<keyword evidence="2" id="KW-1133">Transmembrane helix</keyword>
<protein>
    <submittedName>
        <fullName evidence="3">Uncharacterized protein</fullName>
    </submittedName>
</protein>
<gene>
    <name evidence="3" type="ORF">NCGR_LOCUS52281</name>
</gene>
<evidence type="ECO:0000256" key="2">
    <source>
        <dbReference type="SAM" id="Phobius"/>
    </source>
</evidence>
<comment type="caution">
    <text evidence="3">The sequence shown here is derived from an EMBL/GenBank/DDBJ whole genome shotgun (WGS) entry which is preliminary data.</text>
</comment>
<name>A0A811RF84_9POAL</name>
<evidence type="ECO:0000256" key="1">
    <source>
        <dbReference type="SAM" id="MobiDB-lite"/>
    </source>
</evidence>
<feature type="region of interest" description="Disordered" evidence="1">
    <location>
        <begin position="260"/>
        <end position="373"/>
    </location>
</feature>
<dbReference type="PANTHER" id="PTHR34567">
    <property type="entry name" value="FK506-BINDING-LIKE PROTEIN"/>
    <property type="match status" value="1"/>
</dbReference>
<feature type="compositionally biased region" description="Basic and acidic residues" evidence="1">
    <location>
        <begin position="316"/>
        <end position="325"/>
    </location>
</feature>